<evidence type="ECO:0000256" key="3">
    <source>
        <dbReference type="PIRSR" id="PIRSR602403-1"/>
    </source>
</evidence>
<proteinExistence type="predicted"/>
<evidence type="ECO:0000313" key="5">
    <source>
        <dbReference type="Proteomes" id="UP001179952"/>
    </source>
</evidence>
<dbReference type="GO" id="GO:0016125">
    <property type="term" value="P:sterol metabolic process"/>
    <property type="evidence" value="ECO:0007669"/>
    <property type="project" value="TreeGrafter"/>
</dbReference>
<keyword evidence="1 3" id="KW-0479">Metal-binding</keyword>
<evidence type="ECO:0000256" key="2">
    <source>
        <dbReference type="ARBA" id="ARBA00023004"/>
    </source>
</evidence>
<dbReference type="EMBL" id="JAUJYN010000005">
    <property type="protein sequence ID" value="KAK1270610.1"/>
    <property type="molecule type" value="Genomic_DNA"/>
</dbReference>
<protein>
    <submittedName>
        <fullName evidence="4">Cytochrome P450</fullName>
    </submittedName>
</protein>
<gene>
    <name evidence="4" type="ORF">QJS04_geneDACA005841</name>
</gene>
<keyword evidence="2 3" id="KW-0408">Iron</keyword>
<dbReference type="Proteomes" id="UP001179952">
    <property type="component" value="Unassembled WGS sequence"/>
</dbReference>
<dbReference type="PRINTS" id="PR00465">
    <property type="entry name" value="EP450IV"/>
</dbReference>
<sequence>MKYTWSVAQELMRMNPPVFGGFKKVVKDTSFGGFDIPKGWQVFWVATVTHMEKNIFLDPERFDPSRFMGRSKSFLPFSYIPFTAGPHVCPGNEFARIEVLLILHHLIINYSWSEMVFDEPITRNPLPYPAKGLPIKLHRLEK</sequence>
<dbReference type="PANTHER" id="PTHR24286:SF256">
    <property type="entry name" value="CYTOCHROME P450 FAMILY PROTEIN"/>
    <property type="match status" value="1"/>
</dbReference>
<dbReference type="Gene3D" id="1.10.630.10">
    <property type="entry name" value="Cytochrome P450"/>
    <property type="match status" value="1"/>
</dbReference>
<dbReference type="Pfam" id="PF00067">
    <property type="entry name" value="p450"/>
    <property type="match status" value="1"/>
</dbReference>
<dbReference type="AlphaFoldDB" id="A0AAV9B2D4"/>
<evidence type="ECO:0000313" key="4">
    <source>
        <dbReference type="EMBL" id="KAK1270610.1"/>
    </source>
</evidence>
<accession>A0AAV9B2D4</accession>
<dbReference type="InterPro" id="IPR001128">
    <property type="entry name" value="Cyt_P450"/>
</dbReference>
<dbReference type="PANTHER" id="PTHR24286">
    <property type="entry name" value="CYTOCHROME P450 26"/>
    <property type="match status" value="1"/>
</dbReference>
<evidence type="ECO:0000256" key="1">
    <source>
        <dbReference type="ARBA" id="ARBA00022723"/>
    </source>
</evidence>
<dbReference type="InterPro" id="IPR002403">
    <property type="entry name" value="Cyt_P450_E_grp-IV"/>
</dbReference>
<comment type="caution">
    <text evidence="4">The sequence shown here is derived from an EMBL/GenBank/DDBJ whole genome shotgun (WGS) entry which is preliminary data.</text>
</comment>
<dbReference type="GO" id="GO:0004497">
    <property type="term" value="F:monooxygenase activity"/>
    <property type="evidence" value="ECO:0007669"/>
    <property type="project" value="InterPro"/>
</dbReference>
<comment type="cofactor">
    <cofactor evidence="3">
        <name>heme</name>
        <dbReference type="ChEBI" id="CHEBI:30413"/>
    </cofactor>
</comment>
<dbReference type="InterPro" id="IPR036396">
    <property type="entry name" value="Cyt_P450_sf"/>
</dbReference>
<dbReference type="GO" id="GO:0016705">
    <property type="term" value="F:oxidoreductase activity, acting on paired donors, with incorporation or reduction of molecular oxygen"/>
    <property type="evidence" value="ECO:0007669"/>
    <property type="project" value="InterPro"/>
</dbReference>
<keyword evidence="5" id="KW-1185">Reference proteome</keyword>
<name>A0AAV9B2D4_ACOGR</name>
<dbReference type="GO" id="GO:0005506">
    <property type="term" value="F:iron ion binding"/>
    <property type="evidence" value="ECO:0007669"/>
    <property type="project" value="InterPro"/>
</dbReference>
<reference evidence="4" key="1">
    <citation type="journal article" date="2023" name="Nat. Commun.">
        <title>Diploid and tetraploid genomes of Acorus and the evolution of monocots.</title>
        <authorList>
            <person name="Ma L."/>
            <person name="Liu K.W."/>
            <person name="Li Z."/>
            <person name="Hsiao Y.Y."/>
            <person name="Qi Y."/>
            <person name="Fu T."/>
            <person name="Tang G.D."/>
            <person name="Zhang D."/>
            <person name="Sun W.H."/>
            <person name="Liu D.K."/>
            <person name="Li Y."/>
            <person name="Chen G.Z."/>
            <person name="Liu X.D."/>
            <person name="Liao X.Y."/>
            <person name="Jiang Y.T."/>
            <person name="Yu X."/>
            <person name="Hao Y."/>
            <person name="Huang J."/>
            <person name="Zhao X.W."/>
            <person name="Ke S."/>
            <person name="Chen Y.Y."/>
            <person name="Wu W.L."/>
            <person name="Hsu J.L."/>
            <person name="Lin Y.F."/>
            <person name="Huang M.D."/>
            <person name="Li C.Y."/>
            <person name="Huang L."/>
            <person name="Wang Z.W."/>
            <person name="Zhao X."/>
            <person name="Zhong W.Y."/>
            <person name="Peng D.H."/>
            <person name="Ahmad S."/>
            <person name="Lan S."/>
            <person name="Zhang J.S."/>
            <person name="Tsai W.C."/>
            <person name="Van de Peer Y."/>
            <person name="Liu Z.J."/>
        </authorList>
    </citation>
    <scope>NUCLEOTIDE SEQUENCE</scope>
    <source>
        <strain evidence="4">SCP</strain>
    </source>
</reference>
<feature type="binding site" description="axial binding residue" evidence="3">
    <location>
        <position position="89"/>
    </location>
    <ligand>
        <name>heme</name>
        <dbReference type="ChEBI" id="CHEBI:30413"/>
    </ligand>
    <ligandPart>
        <name>Fe</name>
        <dbReference type="ChEBI" id="CHEBI:18248"/>
    </ligandPart>
</feature>
<organism evidence="4 5">
    <name type="scientific">Acorus gramineus</name>
    <name type="common">Dwarf sweet flag</name>
    <dbReference type="NCBI Taxonomy" id="55184"/>
    <lineage>
        <taxon>Eukaryota</taxon>
        <taxon>Viridiplantae</taxon>
        <taxon>Streptophyta</taxon>
        <taxon>Embryophyta</taxon>
        <taxon>Tracheophyta</taxon>
        <taxon>Spermatophyta</taxon>
        <taxon>Magnoliopsida</taxon>
        <taxon>Liliopsida</taxon>
        <taxon>Acoraceae</taxon>
        <taxon>Acorus</taxon>
    </lineage>
</organism>
<keyword evidence="3" id="KW-0349">Heme</keyword>
<dbReference type="GO" id="GO:0020037">
    <property type="term" value="F:heme binding"/>
    <property type="evidence" value="ECO:0007669"/>
    <property type="project" value="InterPro"/>
</dbReference>
<reference evidence="4" key="2">
    <citation type="submission" date="2023-06" db="EMBL/GenBank/DDBJ databases">
        <authorList>
            <person name="Ma L."/>
            <person name="Liu K.-W."/>
            <person name="Li Z."/>
            <person name="Hsiao Y.-Y."/>
            <person name="Qi Y."/>
            <person name="Fu T."/>
            <person name="Tang G."/>
            <person name="Zhang D."/>
            <person name="Sun W.-H."/>
            <person name="Liu D.-K."/>
            <person name="Li Y."/>
            <person name="Chen G.-Z."/>
            <person name="Liu X.-D."/>
            <person name="Liao X.-Y."/>
            <person name="Jiang Y.-T."/>
            <person name="Yu X."/>
            <person name="Hao Y."/>
            <person name="Huang J."/>
            <person name="Zhao X.-W."/>
            <person name="Ke S."/>
            <person name="Chen Y.-Y."/>
            <person name="Wu W.-L."/>
            <person name="Hsu J.-L."/>
            <person name="Lin Y.-F."/>
            <person name="Huang M.-D."/>
            <person name="Li C.-Y."/>
            <person name="Huang L."/>
            <person name="Wang Z.-W."/>
            <person name="Zhao X."/>
            <person name="Zhong W.-Y."/>
            <person name="Peng D.-H."/>
            <person name="Ahmad S."/>
            <person name="Lan S."/>
            <person name="Zhang J.-S."/>
            <person name="Tsai W.-C."/>
            <person name="Van De Peer Y."/>
            <person name="Liu Z.-J."/>
        </authorList>
    </citation>
    <scope>NUCLEOTIDE SEQUENCE</scope>
    <source>
        <strain evidence="4">SCP</strain>
        <tissue evidence="4">Leaves</tissue>
    </source>
</reference>
<dbReference type="SUPFAM" id="SSF48264">
    <property type="entry name" value="Cytochrome P450"/>
    <property type="match status" value="1"/>
</dbReference>